<evidence type="ECO:0000256" key="1">
    <source>
        <dbReference type="ARBA" id="ARBA00001933"/>
    </source>
</evidence>
<evidence type="ECO:0000256" key="3">
    <source>
        <dbReference type="ARBA" id="ARBA00011738"/>
    </source>
</evidence>
<dbReference type="PANTHER" id="PTHR11879">
    <property type="entry name" value="ASPARTATE AMINOTRANSFERASE"/>
    <property type="match status" value="1"/>
</dbReference>
<dbReference type="InterPro" id="IPR015424">
    <property type="entry name" value="PyrdxlP-dep_Trfase"/>
</dbReference>
<comment type="caution">
    <text evidence="8">The sequence shown here is derived from an EMBL/GenBank/DDBJ whole genome shotgun (WGS) entry which is preliminary data.</text>
</comment>
<evidence type="ECO:0000256" key="2">
    <source>
        <dbReference type="ARBA" id="ARBA00007441"/>
    </source>
</evidence>
<keyword evidence="5 8" id="KW-0808">Transferase</keyword>
<dbReference type="InterPro" id="IPR015421">
    <property type="entry name" value="PyrdxlP-dep_Trfase_major"/>
</dbReference>
<evidence type="ECO:0000313" key="9">
    <source>
        <dbReference type="Proteomes" id="UP000283880"/>
    </source>
</evidence>
<evidence type="ECO:0000256" key="6">
    <source>
        <dbReference type="ARBA" id="ARBA00022898"/>
    </source>
</evidence>
<sequence>MEKGSKTMKYLTLAGHAEREYAPDKIFAASQKAKAAIAQFGGDAVINSTLGECLDEDGKLMVLPTVERMMRTMPVEEICSYAPIGGIPGFNEAVQISLFGQVSKRFFVESAPTPGGCGALRHAVWNFLEDGDAMLTTDWFWGPYRNICEEHGRRLETFPMFDEEDRFNCEAMEQALGGLLERQNQVLLVLNTPANNPTGYSMTPEEMDRVVEAIRRFGALYPDKKITFCLDVSYIDFDDTFENTRRIFDCIRDMPENSMTLVVFSMSKSYTMCGMRCGALVCLGETKEAAERFKAAMSYSSRSVWSNVVRMAQRILVDINLNPEVKRQADTEREKFRDLISRRGETFYGEAKRVGLKCCPYKHGYFIAIPCKNPAKAAEILCGDNVFVVPQARGLRFSPCAVTTEKCLRAPEIIRRAIEKSEEETK</sequence>
<dbReference type="Pfam" id="PF00155">
    <property type="entry name" value="Aminotran_1_2"/>
    <property type="match status" value="1"/>
</dbReference>
<feature type="domain" description="Aminotransferase class I/classII large" evidence="7">
    <location>
        <begin position="49"/>
        <end position="410"/>
    </location>
</feature>
<evidence type="ECO:0000256" key="5">
    <source>
        <dbReference type="ARBA" id="ARBA00022679"/>
    </source>
</evidence>
<dbReference type="SUPFAM" id="SSF53383">
    <property type="entry name" value="PLP-dependent transferases"/>
    <property type="match status" value="1"/>
</dbReference>
<dbReference type="InterPro" id="IPR015422">
    <property type="entry name" value="PyrdxlP-dep_Trfase_small"/>
</dbReference>
<organism evidence="8 9">
    <name type="scientific">Enterocloster asparagiformis</name>
    <dbReference type="NCBI Taxonomy" id="333367"/>
    <lineage>
        <taxon>Bacteria</taxon>
        <taxon>Bacillati</taxon>
        <taxon>Bacillota</taxon>
        <taxon>Clostridia</taxon>
        <taxon>Lachnospirales</taxon>
        <taxon>Lachnospiraceae</taxon>
        <taxon>Enterocloster</taxon>
    </lineage>
</organism>
<dbReference type="PANTHER" id="PTHR11879:SF22">
    <property type="entry name" value="ASPARTATE AMINOTRANSFERASE, MITOCHONDRIAL"/>
    <property type="match status" value="1"/>
</dbReference>
<dbReference type="EMBL" id="QSBM01000012">
    <property type="protein sequence ID" value="RGX27817.1"/>
    <property type="molecule type" value="Genomic_DNA"/>
</dbReference>
<keyword evidence="6" id="KW-0663">Pyridoxal phosphate</keyword>
<dbReference type="GO" id="GO:0008483">
    <property type="term" value="F:transaminase activity"/>
    <property type="evidence" value="ECO:0007669"/>
    <property type="project" value="UniProtKB-KW"/>
</dbReference>
<accession>A0A413FD37</accession>
<name>A0A413FD37_9FIRM</name>
<evidence type="ECO:0000256" key="4">
    <source>
        <dbReference type="ARBA" id="ARBA00022576"/>
    </source>
</evidence>
<dbReference type="GO" id="GO:0042802">
    <property type="term" value="F:identical protein binding"/>
    <property type="evidence" value="ECO:0007669"/>
    <property type="project" value="TreeGrafter"/>
</dbReference>
<comment type="subunit">
    <text evidence="3">Homodimer.</text>
</comment>
<dbReference type="InterPro" id="IPR004839">
    <property type="entry name" value="Aminotransferase_I/II_large"/>
</dbReference>
<dbReference type="AlphaFoldDB" id="A0A413FD37"/>
<dbReference type="Gene3D" id="3.90.1150.10">
    <property type="entry name" value="Aspartate Aminotransferase, domain 1"/>
    <property type="match status" value="1"/>
</dbReference>
<dbReference type="GO" id="GO:0006520">
    <property type="term" value="P:amino acid metabolic process"/>
    <property type="evidence" value="ECO:0007669"/>
    <property type="project" value="InterPro"/>
</dbReference>
<dbReference type="Proteomes" id="UP000283880">
    <property type="component" value="Unassembled WGS sequence"/>
</dbReference>
<protein>
    <submittedName>
        <fullName evidence="8">Aminotransferase class I/II-fold pyridoxal phosphate-dependent enzyme</fullName>
    </submittedName>
</protein>
<comment type="cofactor">
    <cofactor evidence="1">
        <name>pyridoxal 5'-phosphate</name>
        <dbReference type="ChEBI" id="CHEBI:597326"/>
    </cofactor>
</comment>
<keyword evidence="4 8" id="KW-0032">Aminotransferase</keyword>
<reference evidence="8 9" key="1">
    <citation type="submission" date="2018-08" db="EMBL/GenBank/DDBJ databases">
        <title>A genome reference for cultivated species of the human gut microbiota.</title>
        <authorList>
            <person name="Zou Y."/>
            <person name="Xue W."/>
            <person name="Luo G."/>
        </authorList>
    </citation>
    <scope>NUCLEOTIDE SEQUENCE [LARGE SCALE GENOMIC DNA]</scope>
    <source>
        <strain evidence="8 9">AF04-15</strain>
    </source>
</reference>
<comment type="similarity">
    <text evidence="2">Belongs to the class-I pyridoxal-phosphate-dependent aminotransferase family.</text>
</comment>
<evidence type="ECO:0000259" key="7">
    <source>
        <dbReference type="Pfam" id="PF00155"/>
    </source>
</evidence>
<dbReference type="OrthoDB" id="9766445at2"/>
<evidence type="ECO:0000313" key="8">
    <source>
        <dbReference type="EMBL" id="RGX27817.1"/>
    </source>
</evidence>
<gene>
    <name evidence="8" type="ORF">DWV29_15885</name>
</gene>
<dbReference type="CDD" id="cd00609">
    <property type="entry name" value="AAT_like"/>
    <property type="match status" value="1"/>
</dbReference>
<dbReference type="InterPro" id="IPR000796">
    <property type="entry name" value="Asp_trans"/>
</dbReference>
<proteinExistence type="inferred from homology"/>
<dbReference type="GO" id="GO:0030170">
    <property type="term" value="F:pyridoxal phosphate binding"/>
    <property type="evidence" value="ECO:0007669"/>
    <property type="project" value="InterPro"/>
</dbReference>
<dbReference type="Gene3D" id="3.40.640.10">
    <property type="entry name" value="Type I PLP-dependent aspartate aminotransferase-like (Major domain)"/>
    <property type="match status" value="1"/>
</dbReference>